<protein>
    <submittedName>
        <fullName evidence="2">6-N-hydroxylaminopurine resistance protein</fullName>
    </submittedName>
</protein>
<dbReference type="PANTHER" id="PTHR30212">
    <property type="entry name" value="PROTEIN YIIM"/>
    <property type="match status" value="1"/>
</dbReference>
<dbReference type="GO" id="GO:0030151">
    <property type="term" value="F:molybdenum ion binding"/>
    <property type="evidence" value="ECO:0007669"/>
    <property type="project" value="InterPro"/>
</dbReference>
<keyword evidence="3" id="KW-1185">Reference proteome</keyword>
<dbReference type="PANTHER" id="PTHR30212:SF2">
    <property type="entry name" value="PROTEIN YIIM"/>
    <property type="match status" value="1"/>
</dbReference>
<evidence type="ECO:0000313" key="3">
    <source>
        <dbReference type="Proteomes" id="UP000316426"/>
    </source>
</evidence>
<gene>
    <name evidence="2" type="ORF">Spa11_08540</name>
</gene>
<proteinExistence type="predicted"/>
<dbReference type="KEGG" id="bmei:Spa11_08540"/>
<dbReference type="InterPro" id="IPR011037">
    <property type="entry name" value="Pyrv_Knase-like_insert_dom_sf"/>
</dbReference>
<organism evidence="2 3">
    <name type="scientific">Botrimarina mediterranea</name>
    <dbReference type="NCBI Taxonomy" id="2528022"/>
    <lineage>
        <taxon>Bacteria</taxon>
        <taxon>Pseudomonadati</taxon>
        <taxon>Planctomycetota</taxon>
        <taxon>Planctomycetia</taxon>
        <taxon>Pirellulales</taxon>
        <taxon>Lacipirellulaceae</taxon>
        <taxon>Botrimarina</taxon>
    </lineage>
</organism>
<accession>A0A518K4F1</accession>
<evidence type="ECO:0000259" key="1">
    <source>
        <dbReference type="PROSITE" id="PS51340"/>
    </source>
</evidence>
<dbReference type="AlphaFoldDB" id="A0A518K4F1"/>
<dbReference type="PROSITE" id="PS51340">
    <property type="entry name" value="MOSC"/>
    <property type="match status" value="1"/>
</dbReference>
<dbReference type="InterPro" id="IPR005163">
    <property type="entry name" value="Tri_helical_YiiM-like"/>
</dbReference>
<dbReference type="GO" id="GO:0030170">
    <property type="term" value="F:pyridoxal phosphate binding"/>
    <property type="evidence" value="ECO:0007669"/>
    <property type="project" value="InterPro"/>
</dbReference>
<dbReference type="Pfam" id="PF03473">
    <property type="entry name" value="MOSC"/>
    <property type="match status" value="1"/>
</dbReference>
<dbReference type="RefSeq" id="WP_145108341.1">
    <property type="nucleotide sequence ID" value="NZ_CP036349.1"/>
</dbReference>
<dbReference type="SUPFAM" id="SSF50800">
    <property type="entry name" value="PK beta-barrel domain-like"/>
    <property type="match status" value="1"/>
</dbReference>
<reference evidence="2 3" key="1">
    <citation type="submission" date="2019-02" db="EMBL/GenBank/DDBJ databases">
        <title>Deep-cultivation of Planctomycetes and their phenomic and genomic characterization uncovers novel biology.</title>
        <authorList>
            <person name="Wiegand S."/>
            <person name="Jogler M."/>
            <person name="Boedeker C."/>
            <person name="Pinto D."/>
            <person name="Vollmers J."/>
            <person name="Rivas-Marin E."/>
            <person name="Kohn T."/>
            <person name="Peeters S.H."/>
            <person name="Heuer A."/>
            <person name="Rast P."/>
            <person name="Oberbeckmann S."/>
            <person name="Bunk B."/>
            <person name="Jeske O."/>
            <person name="Meyerdierks A."/>
            <person name="Storesund J.E."/>
            <person name="Kallscheuer N."/>
            <person name="Luecker S."/>
            <person name="Lage O.M."/>
            <person name="Pohl T."/>
            <person name="Merkel B.J."/>
            <person name="Hornburger P."/>
            <person name="Mueller R.-W."/>
            <person name="Bruemmer F."/>
            <person name="Labrenz M."/>
            <person name="Spormann A.M."/>
            <person name="Op den Camp H."/>
            <person name="Overmann J."/>
            <person name="Amann R."/>
            <person name="Jetten M.S.M."/>
            <person name="Mascher T."/>
            <person name="Medema M.H."/>
            <person name="Devos D.P."/>
            <person name="Kaster A.-K."/>
            <person name="Ovreas L."/>
            <person name="Rohde M."/>
            <person name="Galperin M.Y."/>
            <person name="Jogler C."/>
        </authorList>
    </citation>
    <scope>NUCLEOTIDE SEQUENCE [LARGE SCALE GENOMIC DNA]</scope>
    <source>
        <strain evidence="2 3">Spa11</strain>
    </source>
</reference>
<name>A0A518K4F1_9BACT</name>
<dbReference type="Proteomes" id="UP000316426">
    <property type="component" value="Chromosome"/>
</dbReference>
<evidence type="ECO:0000313" key="2">
    <source>
        <dbReference type="EMBL" id="QDV72673.1"/>
    </source>
</evidence>
<dbReference type="Gene3D" id="2.40.33.20">
    <property type="entry name" value="PK beta-barrel domain-like"/>
    <property type="match status" value="1"/>
</dbReference>
<feature type="domain" description="MOSC" evidence="1">
    <location>
        <begin position="34"/>
        <end position="175"/>
    </location>
</feature>
<dbReference type="InterPro" id="IPR005302">
    <property type="entry name" value="MoCF_Sase_C"/>
</dbReference>
<sequence length="223" mass="25164">MPSLLSIQVGQPQTLDPVTGDTSQKPWTTSFFKQPISGLVRVGKLGLEGDAVADTQVHGGADKAVCVYSADRWPYWRDKLRPFLEGDGEEFGTAAFGENFSVEGLDEESVCIGDRWRIGDAEFEVSQPRQPCWKLARRWRLTKLTLWTQETGYTGWYVRVTREGTVTAGDEIELVERPLPNWTIDRANSVMYELRDDREANAELAALGPLSESWKRQLLKRLG</sequence>
<dbReference type="EMBL" id="CP036349">
    <property type="protein sequence ID" value="QDV72673.1"/>
    <property type="molecule type" value="Genomic_DNA"/>
</dbReference>
<dbReference type="GO" id="GO:0003824">
    <property type="term" value="F:catalytic activity"/>
    <property type="evidence" value="ECO:0007669"/>
    <property type="project" value="InterPro"/>
</dbReference>
<dbReference type="InterPro" id="IPR052353">
    <property type="entry name" value="Benzoxazolinone_Detox_Enz"/>
</dbReference>
<dbReference type="Pfam" id="PF03475">
    <property type="entry name" value="YiiM_3-alpha"/>
    <property type="match status" value="1"/>
</dbReference>